<dbReference type="InterPro" id="IPR045179">
    <property type="entry name" value="YgfZ/GcvT"/>
</dbReference>
<dbReference type="PANTHER" id="PTHR22602:SF0">
    <property type="entry name" value="TRANSFERASE CAF17, MITOCHONDRIAL-RELATED"/>
    <property type="match status" value="1"/>
</dbReference>
<accession>A0ABW2SPK8</accession>
<dbReference type="EMBL" id="JBHTEF010000001">
    <property type="protein sequence ID" value="MFC7582076.1"/>
    <property type="molecule type" value="Genomic_DNA"/>
</dbReference>
<proteinExistence type="predicted"/>
<dbReference type="InterPro" id="IPR017703">
    <property type="entry name" value="YgfZ/GCV_T_CS"/>
</dbReference>
<dbReference type="PIRSF" id="PIRSF006487">
    <property type="entry name" value="GcvT"/>
    <property type="match status" value="1"/>
</dbReference>
<dbReference type="RefSeq" id="WP_380976343.1">
    <property type="nucleotide sequence ID" value="NZ_JBHTEF010000001.1"/>
</dbReference>
<keyword evidence="1" id="KW-0809">Transit peptide</keyword>
<dbReference type="InterPro" id="IPR029043">
    <property type="entry name" value="GcvT/YgfZ_C"/>
</dbReference>
<dbReference type="InterPro" id="IPR013977">
    <property type="entry name" value="GcvT_C"/>
</dbReference>
<dbReference type="InterPro" id="IPR027266">
    <property type="entry name" value="TrmE/GcvT-like"/>
</dbReference>
<dbReference type="Pfam" id="PF08669">
    <property type="entry name" value="GCV_T_C"/>
    <property type="match status" value="1"/>
</dbReference>
<evidence type="ECO:0000256" key="1">
    <source>
        <dbReference type="ARBA" id="ARBA00022946"/>
    </source>
</evidence>
<dbReference type="Proteomes" id="UP001596527">
    <property type="component" value="Unassembled WGS sequence"/>
</dbReference>
<evidence type="ECO:0000313" key="4">
    <source>
        <dbReference type="EMBL" id="MFC7582076.1"/>
    </source>
</evidence>
<feature type="domain" description="Aminomethyltransferase C-terminal" evidence="3">
    <location>
        <begin position="261"/>
        <end position="336"/>
    </location>
</feature>
<name>A0ABW2SPK8_9ACTO</name>
<protein>
    <submittedName>
        <fullName evidence="4">YgfZ/GcvT domain-containing protein</fullName>
    </submittedName>
</protein>
<dbReference type="SUPFAM" id="SSF101790">
    <property type="entry name" value="Aminomethyltransferase beta-barrel domain"/>
    <property type="match status" value="1"/>
</dbReference>
<feature type="compositionally biased region" description="Gly residues" evidence="2">
    <location>
        <begin position="362"/>
        <end position="373"/>
    </location>
</feature>
<dbReference type="NCBIfam" id="TIGR03317">
    <property type="entry name" value="ygfZ_signature"/>
    <property type="match status" value="1"/>
</dbReference>
<evidence type="ECO:0000313" key="5">
    <source>
        <dbReference type="Proteomes" id="UP001596527"/>
    </source>
</evidence>
<dbReference type="PANTHER" id="PTHR22602">
    <property type="entry name" value="TRANSFERASE CAF17, MITOCHONDRIAL-RELATED"/>
    <property type="match status" value="1"/>
</dbReference>
<organism evidence="4 5">
    <name type="scientific">Schaalia naturae</name>
    <dbReference type="NCBI Taxonomy" id="635203"/>
    <lineage>
        <taxon>Bacteria</taxon>
        <taxon>Bacillati</taxon>
        <taxon>Actinomycetota</taxon>
        <taxon>Actinomycetes</taxon>
        <taxon>Actinomycetales</taxon>
        <taxon>Actinomycetaceae</taxon>
        <taxon>Schaalia</taxon>
    </lineage>
</organism>
<sequence length="373" mass="39411">MHFGDPSGEQWALEGGRGLVDRGDLRVVEVRGPDRQAWLTSITSQVITGMGPGDARELLVLDPQGHIEHAAAVADDGTATFLTTEGDRAQALAEWLDSMRFALRVEVAVRGDLTVFGTVTPRPAPAGGGGTGVWPGWLLTWDDPWPGVAEGGTAYFRGRHPGAGLQAHLHLVRRERAGDFAAAWLGGAGAPEEAGRRRPAGLLAWEAVRVAAWRPRIGREADARAIPAELDWLRTAVHIDKGCYRGQESVARVLNLGRPPRRLVFLQLDGSMGEIPRAGARLERGGRQVGVVTSVARHAEMGPIALALVARAVPADVVFDIDGVAASQELIVPIEGRAQDSPAQRPGVGLSNPALRRPDVPGAGGSSGLGSAR</sequence>
<evidence type="ECO:0000256" key="2">
    <source>
        <dbReference type="SAM" id="MobiDB-lite"/>
    </source>
</evidence>
<evidence type="ECO:0000259" key="3">
    <source>
        <dbReference type="Pfam" id="PF08669"/>
    </source>
</evidence>
<dbReference type="SUPFAM" id="SSF103025">
    <property type="entry name" value="Folate-binding domain"/>
    <property type="match status" value="1"/>
</dbReference>
<reference evidence="5" key="1">
    <citation type="journal article" date="2019" name="Int. J. Syst. Evol. Microbiol.">
        <title>The Global Catalogue of Microorganisms (GCM) 10K type strain sequencing project: providing services to taxonomists for standard genome sequencing and annotation.</title>
        <authorList>
            <consortium name="The Broad Institute Genomics Platform"/>
            <consortium name="The Broad Institute Genome Sequencing Center for Infectious Disease"/>
            <person name="Wu L."/>
            <person name="Ma J."/>
        </authorList>
    </citation>
    <scope>NUCLEOTIDE SEQUENCE [LARGE SCALE GENOMIC DNA]</scope>
    <source>
        <strain evidence="5">CCUG 56698</strain>
    </source>
</reference>
<dbReference type="Gene3D" id="3.30.1360.120">
    <property type="entry name" value="Probable tRNA modification gtpase trme, domain 1"/>
    <property type="match status" value="2"/>
</dbReference>
<comment type="caution">
    <text evidence="4">The sequence shown here is derived from an EMBL/GenBank/DDBJ whole genome shotgun (WGS) entry which is preliminary data.</text>
</comment>
<feature type="region of interest" description="Disordered" evidence="2">
    <location>
        <begin position="336"/>
        <end position="373"/>
    </location>
</feature>
<gene>
    <name evidence="4" type="ORF">ACFQWG_12815</name>
</gene>
<keyword evidence="5" id="KW-1185">Reference proteome</keyword>